<keyword evidence="1 10" id="KW-1003">Cell membrane</keyword>
<dbReference type="InterPro" id="IPR000897">
    <property type="entry name" value="SRP54_GTPase_dom"/>
</dbReference>
<dbReference type="InterPro" id="IPR027417">
    <property type="entry name" value="P-loop_NTPase"/>
</dbReference>
<evidence type="ECO:0000313" key="12">
    <source>
        <dbReference type="EMBL" id="QCI23075.1"/>
    </source>
</evidence>
<proteinExistence type="inferred from homology"/>
<dbReference type="GO" id="GO:0006614">
    <property type="term" value="P:SRP-dependent cotranslational protein targeting to membrane"/>
    <property type="evidence" value="ECO:0007669"/>
    <property type="project" value="InterPro"/>
</dbReference>
<keyword evidence="5 10" id="KW-0342">GTP-binding</keyword>
<dbReference type="SMART" id="SM00382">
    <property type="entry name" value="AAA"/>
    <property type="match status" value="1"/>
</dbReference>
<evidence type="ECO:0000256" key="7">
    <source>
        <dbReference type="ARBA" id="ARBA00023170"/>
    </source>
</evidence>
<gene>
    <name evidence="10 12" type="primary">ftsY</name>
    <name evidence="12" type="ORF">D9V73_00115</name>
</gene>
<evidence type="ECO:0000259" key="11">
    <source>
        <dbReference type="PROSITE" id="PS00300"/>
    </source>
</evidence>
<evidence type="ECO:0000256" key="2">
    <source>
        <dbReference type="ARBA" id="ARBA00022490"/>
    </source>
</evidence>
<dbReference type="InterPro" id="IPR036225">
    <property type="entry name" value="SRP/SRP_N"/>
</dbReference>
<name>A0A4D6YFA3_BUCMH</name>
<dbReference type="InterPro" id="IPR003593">
    <property type="entry name" value="AAA+_ATPase"/>
</dbReference>
<dbReference type="InterPro" id="IPR004390">
    <property type="entry name" value="SR_rcpt_FtsY"/>
</dbReference>
<dbReference type="Proteomes" id="UP000298566">
    <property type="component" value="Chromosome"/>
</dbReference>
<evidence type="ECO:0000256" key="1">
    <source>
        <dbReference type="ARBA" id="ARBA00022475"/>
    </source>
</evidence>
<dbReference type="AlphaFoldDB" id="A0A4D6YFA3"/>
<keyword evidence="7 10" id="KW-0675">Receptor</keyword>
<keyword evidence="3 10" id="KW-0547">Nucleotide-binding</keyword>
<dbReference type="NCBIfam" id="TIGR00064">
    <property type="entry name" value="ftsY"/>
    <property type="match status" value="1"/>
</dbReference>
<comment type="subcellular location">
    <subcellularLocation>
        <location evidence="10">Cell membrane</location>
        <topology evidence="10">Peripheral membrane protein</topology>
        <orientation evidence="10">Cytoplasmic side</orientation>
    </subcellularLocation>
    <subcellularLocation>
        <location evidence="10">Cytoplasm</location>
    </subcellularLocation>
</comment>
<comment type="function">
    <text evidence="9 10">Involved in targeting and insertion of nascent membrane proteins into the cytoplasmic membrane. Acts as a receptor for the complex formed by the signal recognition particle (SRP) and the ribosome-nascent chain (RNC). Interaction with SRP-RNC leads to the transfer of the RNC complex to the Sec translocase for insertion into the membrane, the hydrolysis of GTP by both Ffh and FtsY, and the dissociation of the SRP-FtsY complex into the individual components.</text>
</comment>
<feature type="binding site" evidence="10">
    <location>
        <begin position="260"/>
        <end position="264"/>
    </location>
    <ligand>
        <name>GTP</name>
        <dbReference type="ChEBI" id="CHEBI:37565"/>
    </ligand>
</feature>
<evidence type="ECO:0000256" key="3">
    <source>
        <dbReference type="ARBA" id="ARBA00022741"/>
    </source>
</evidence>
<evidence type="ECO:0000313" key="13">
    <source>
        <dbReference type="Proteomes" id="UP000298566"/>
    </source>
</evidence>
<evidence type="ECO:0000256" key="10">
    <source>
        <dbReference type="HAMAP-Rule" id="MF_00920"/>
    </source>
</evidence>
<dbReference type="SMART" id="SM00962">
    <property type="entry name" value="SRP54"/>
    <property type="match status" value="1"/>
</dbReference>
<dbReference type="Gene3D" id="3.40.50.300">
    <property type="entry name" value="P-loop containing nucleotide triphosphate hydrolases"/>
    <property type="match status" value="1"/>
</dbReference>
<evidence type="ECO:0000256" key="5">
    <source>
        <dbReference type="ARBA" id="ARBA00023134"/>
    </source>
</evidence>
<evidence type="ECO:0000256" key="6">
    <source>
        <dbReference type="ARBA" id="ARBA00023136"/>
    </source>
</evidence>
<dbReference type="SUPFAM" id="SSF47364">
    <property type="entry name" value="Domain of the SRP/SRP receptor G-proteins"/>
    <property type="match status" value="1"/>
</dbReference>
<keyword evidence="6 10" id="KW-0472">Membrane</keyword>
<keyword evidence="4 10" id="KW-0378">Hydrolase</keyword>
<dbReference type="PANTHER" id="PTHR43134">
    <property type="entry name" value="SIGNAL RECOGNITION PARTICLE RECEPTOR SUBUNIT ALPHA"/>
    <property type="match status" value="1"/>
</dbReference>
<dbReference type="GO" id="GO:0005886">
    <property type="term" value="C:plasma membrane"/>
    <property type="evidence" value="ECO:0007669"/>
    <property type="project" value="UniProtKB-SubCell"/>
</dbReference>
<dbReference type="PROSITE" id="PS00300">
    <property type="entry name" value="SRP54"/>
    <property type="match status" value="1"/>
</dbReference>
<dbReference type="FunFam" id="1.20.120.140:FF:000002">
    <property type="entry name" value="Signal recognition particle receptor FtsY"/>
    <property type="match status" value="1"/>
</dbReference>
<dbReference type="Pfam" id="PF00448">
    <property type="entry name" value="SRP54"/>
    <property type="match status" value="1"/>
</dbReference>
<dbReference type="PANTHER" id="PTHR43134:SF1">
    <property type="entry name" value="SIGNAL RECOGNITION PARTICLE RECEPTOR SUBUNIT ALPHA"/>
    <property type="match status" value="1"/>
</dbReference>
<feature type="domain" description="SRP54-type proteins GTP-binding" evidence="11">
    <location>
        <begin position="345"/>
        <end position="358"/>
    </location>
</feature>
<dbReference type="RefSeq" id="WP_158336246.1">
    <property type="nucleotide sequence ID" value="NZ_CP033004.1"/>
</dbReference>
<dbReference type="GO" id="GO:0005525">
    <property type="term" value="F:GTP binding"/>
    <property type="evidence" value="ECO:0007669"/>
    <property type="project" value="UniProtKB-UniRule"/>
</dbReference>
<dbReference type="Gene3D" id="1.20.120.140">
    <property type="entry name" value="Signal recognition particle SRP54, nucleotide-binding domain"/>
    <property type="match status" value="1"/>
</dbReference>
<evidence type="ECO:0000256" key="8">
    <source>
        <dbReference type="ARBA" id="ARBA00048027"/>
    </source>
</evidence>
<dbReference type="InterPro" id="IPR042101">
    <property type="entry name" value="SRP54_N_sf"/>
</dbReference>
<comment type="catalytic activity">
    <reaction evidence="8 10">
        <text>GTP + H2O = GDP + phosphate + H(+)</text>
        <dbReference type="Rhea" id="RHEA:19669"/>
        <dbReference type="ChEBI" id="CHEBI:15377"/>
        <dbReference type="ChEBI" id="CHEBI:15378"/>
        <dbReference type="ChEBI" id="CHEBI:37565"/>
        <dbReference type="ChEBI" id="CHEBI:43474"/>
        <dbReference type="ChEBI" id="CHEBI:58189"/>
        <dbReference type="EC" id="3.6.5.4"/>
    </reaction>
</comment>
<evidence type="ECO:0000256" key="4">
    <source>
        <dbReference type="ARBA" id="ARBA00022801"/>
    </source>
</evidence>
<dbReference type="FunFam" id="3.40.50.300:FF:000053">
    <property type="entry name" value="Signal recognition particle receptor FtsY"/>
    <property type="match status" value="1"/>
</dbReference>
<dbReference type="InterPro" id="IPR013822">
    <property type="entry name" value="Signal_recog_particl_SRP54_hlx"/>
</dbReference>
<reference evidence="12 13" key="1">
    <citation type="submission" date="2018-10" db="EMBL/GenBank/DDBJ databases">
        <title>Comparative functional genomics of the obligate endosymbiont Buchnera aphidicola.</title>
        <authorList>
            <person name="Chong R.A."/>
        </authorList>
    </citation>
    <scope>NUCLEOTIDE SEQUENCE [LARGE SCALE GENOMIC DNA]</scope>
    <source>
        <strain evidence="12 13">Mrh</strain>
    </source>
</reference>
<comment type="subunit">
    <text evidence="10">Part of the signal recognition particle protein translocation system, which is composed of SRP and FtsY. SRP is a ribonucleoprotein composed of Ffh and a 4.5S RNA molecule.</text>
</comment>
<dbReference type="GO" id="GO:0003924">
    <property type="term" value="F:GTPase activity"/>
    <property type="evidence" value="ECO:0007669"/>
    <property type="project" value="UniProtKB-UniRule"/>
</dbReference>
<sequence length="375" mass="41805">MSKNNQDKSKKFFSWLNLKKKNNEDINNVFDNVIKNDENSKDNIVNNTVHFKNNVENKQAITIPPRDLKKKGILSILSEKLFNTKVNFGLKIQNLFFKKKIDDSIFNDVFEQLLVSDVGLETADMLVNTLKKEAYRKSLNNSKDILSLLKKNMINILKKVENPLNIIQRKPFSILLVGVNGVGKTSMIGKLTHIFKSQGKSVMLAAGDTFRAAAIDQLKILGKNNLVPVVSQQCGSDSASVIFNALQASRSKNIDVLIADTAGRLHNKINLMEELKKIKRVMNKLDCSAPNEIMLVLDSCIGQNSIKQADVFNQTLGITGLVITKLDGTAKGGAIFSIARKLSIPIRYISFGENISDMHVFNSECFVNAIFSKNI</sequence>
<comment type="similarity">
    <text evidence="10">Belongs to the GTP-binding SRP family. FtsY subfamily.</text>
</comment>
<protein>
    <recommendedName>
        <fullName evidence="10">Signal recognition particle receptor FtsY</fullName>
        <shortName evidence="10">SRP receptor</shortName>
        <ecNumber evidence="10">3.6.5.4</ecNumber>
    </recommendedName>
</protein>
<evidence type="ECO:0000256" key="9">
    <source>
        <dbReference type="ARBA" id="ARBA00053570"/>
    </source>
</evidence>
<dbReference type="GO" id="GO:0005737">
    <property type="term" value="C:cytoplasm"/>
    <property type="evidence" value="ECO:0007669"/>
    <property type="project" value="UniProtKB-SubCell"/>
</dbReference>
<dbReference type="OrthoDB" id="9804720at2"/>
<dbReference type="SUPFAM" id="SSF52540">
    <property type="entry name" value="P-loop containing nucleoside triphosphate hydrolases"/>
    <property type="match status" value="1"/>
</dbReference>
<dbReference type="EC" id="3.6.5.4" evidence="10"/>
<dbReference type="HAMAP" id="MF_00920">
    <property type="entry name" value="FtsY"/>
    <property type="match status" value="1"/>
</dbReference>
<dbReference type="GO" id="GO:0005047">
    <property type="term" value="F:signal recognition particle binding"/>
    <property type="evidence" value="ECO:0007669"/>
    <property type="project" value="TreeGrafter"/>
</dbReference>
<dbReference type="Pfam" id="PF02881">
    <property type="entry name" value="SRP54_N"/>
    <property type="match status" value="1"/>
</dbReference>
<accession>A0A4D6YFA3</accession>
<organism evidence="12 13">
    <name type="scientific">Buchnera aphidicola subsp. Melaphis rhois</name>
    <dbReference type="NCBI Taxonomy" id="118103"/>
    <lineage>
        <taxon>Bacteria</taxon>
        <taxon>Pseudomonadati</taxon>
        <taxon>Pseudomonadota</taxon>
        <taxon>Gammaproteobacteria</taxon>
        <taxon>Enterobacterales</taxon>
        <taxon>Erwiniaceae</taxon>
        <taxon>Buchnera</taxon>
    </lineage>
</organism>
<dbReference type="EMBL" id="CP033004">
    <property type="protein sequence ID" value="QCI23075.1"/>
    <property type="molecule type" value="Genomic_DNA"/>
</dbReference>
<feature type="binding site" evidence="10">
    <location>
        <begin position="324"/>
        <end position="327"/>
    </location>
    <ligand>
        <name>GTP</name>
        <dbReference type="ChEBI" id="CHEBI:37565"/>
    </ligand>
</feature>
<feature type="binding site" evidence="10">
    <location>
        <begin position="178"/>
        <end position="185"/>
    </location>
    <ligand>
        <name>GTP</name>
        <dbReference type="ChEBI" id="CHEBI:37565"/>
    </ligand>
</feature>
<dbReference type="SMART" id="SM00963">
    <property type="entry name" value="SRP54_N"/>
    <property type="match status" value="1"/>
</dbReference>
<keyword evidence="2 10" id="KW-0963">Cytoplasm</keyword>
<dbReference type="CDD" id="cd17874">
    <property type="entry name" value="FtsY"/>
    <property type="match status" value="1"/>
</dbReference>